<keyword evidence="1" id="KW-0597">Phosphoprotein</keyword>
<dbReference type="SMART" id="SM00448">
    <property type="entry name" value="REC"/>
    <property type="match status" value="1"/>
</dbReference>
<protein>
    <submittedName>
        <fullName evidence="4">LytR/AlgR family response regulator transcription factor</fullName>
    </submittedName>
</protein>
<dbReference type="Pfam" id="PF00072">
    <property type="entry name" value="Response_reg"/>
    <property type="match status" value="1"/>
</dbReference>
<dbReference type="Pfam" id="PF04397">
    <property type="entry name" value="LytTR"/>
    <property type="match status" value="1"/>
</dbReference>
<name>A0ABW3RJX2_9SPHI</name>
<dbReference type="InterPro" id="IPR007492">
    <property type="entry name" value="LytTR_DNA-bd_dom"/>
</dbReference>
<dbReference type="PROSITE" id="PS50930">
    <property type="entry name" value="HTH_LYTTR"/>
    <property type="match status" value="1"/>
</dbReference>
<dbReference type="RefSeq" id="WP_380895046.1">
    <property type="nucleotide sequence ID" value="NZ_JBHTKY010000005.1"/>
</dbReference>
<evidence type="ECO:0000313" key="5">
    <source>
        <dbReference type="Proteomes" id="UP001597205"/>
    </source>
</evidence>
<dbReference type="SUPFAM" id="SSF52172">
    <property type="entry name" value="CheY-like"/>
    <property type="match status" value="1"/>
</dbReference>
<organism evidence="4 5">
    <name type="scientific">Sphingobacterium daejeonense</name>
    <dbReference type="NCBI Taxonomy" id="371142"/>
    <lineage>
        <taxon>Bacteria</taxon>
        <taxon>Pseudomonadati</taxon>
        <taxon>Bacteroidota</taxon>
        <taxon>Sphingobacteriia</taxon>
        <taxon>Sphingobacteriales</taxon>
        <taxon>Sphingobacteriaceae</taxon>
        <taxon>Sphingobacterium</taxon>
    </lineage>
</organism>
<accession>A0ABW3RJX2</accession>
<dbReference type="PANTHER" id="PTHR37299:SF1">
    <property type="entry name" value="STAGE 0 SPORULATION PROTEIN A HOMOLOG"/>
    <property type="match status" value="1"/>
</dbReference>
<evidence type="ECO:0000256" key="1">
    <source>
        <dbReference type="PROSITE-ProRule" id="PRU00169"/>
    </source>
</evidence>
<dbReference type="InterPro" id="IPR011006">
    <property type="entry name" value="CheY-like_superfamily"/>
</dbReference>
<gene>
    <name evidence="4" type="ORF">ACFQ2C_05660</name>
</gene>
<dbReference type="InterPro" id="IPR001789">
    <property type="entry name" value="Sig_transdc_resp-reg_receiver"/>
</dbReference>
<feature type="domain" description="Response regulatory" evidence="2">
    <location>
        <begin position="3"/>
        <end position="114"/>
    </location>
</feature>
<dbReference type="Gene3D" id="3.40.50.2300">
    <property type="match status" value="1"/>
</dbReference>
<evidence type="ECO:0000259" key="3">
    <source>
        <dbReference type="PROSITE" id="PS50930"/>
    </source>
</evidence>
<dbReference type="Gene3D" id="2.40.50.1020">
    <property type="entry name" value="LytTr DNA-binding domain"/>
    <property type="match status" value="1"/>
</dbReference>
<proteinExistence type="predicted"/>
<dbReference type="PROSITE" id="PS50110">
    <property type="entry name" value="RESPONSE_REGULATORY"/>
    <property type="match status" value="1"/>
</dbReference>
<evidence type="ECO:0000313" key="4">
    <source>
        <dbReference type="EMBL" id="MFD1165091.1"/>
    </source>
</evidence>
<dbReference type="InterPro" id="IPR046947">
    <property type="entry name" value="LytR-like"/>
</dbReference>
<dbReference type="EMBL" id="JBHTKY010000005">
    <property type="protein sequence ID" value="MFD1165091.1"/>
    <property type="molecule type" value="Genomic_DNA"/>
</dbReference>
<comment type="caution">
    <text evidence="4">The sequence shown here is derived from an EMBL/GenBank/DDBJ whole genome shotgun (WGS) entry which is preliminary data.</text>
</comment>
<sequence>MIKAIAIDDEPIALDIIRRYSERVPYINLEKQFLNGLEARDYLMENDVQLLFLDVRMPDINGIDLFKGLEEKPLVIFSTAYSEYALSGFELEALDYLLKPYSFERFEKACLRAKEMLELKGIIENNPTLFVKDGYQMVKIDLKEISVLQAVGNYLRFVMNGREVLARMTIKEFLSEWADNNFIQVHRSYVINMDKVSRLDRHVIWIDDIEIPIGGSFQDLVKEKFKL</sequence>
<reference evidence="5" key="1">
    <citation type="journal article" date="2019" name="Int. J. Syst. Evol. Microbiol.">
        <title>The Global Catalogue of Microorganisms (GCM) 10K type strain sequencing project: providing services to taxonomists for standard genome sequencing and annotation.</title>
        <authorList>
            <consortium name="The Broad Institute Genomics Platform"/>
            <consortium name="The Broad Institute Genome Sequencing Center for Infectious Disease"/>
            <person name="Wu L."/>
            <person name="Ma J."/>
        </authorList>
    </citation>
    <scope>NUCLEOTIDE SEQUENCE [LARGE SCALE GENOMIC DNA]</scope>
    <source>
        <strain evidence="5">CCUG 52468</strain>
    </source>
</reference>
<dbReference type="PANTHER" id="PTHR37299">
    <property type="entry name" value="TRANSCRIPTIONAL REGULATOR-RELATED"/>
    <property type="match status" value="1"/>
</dbReference>
<feature type="domain" description="HTH LytTR-type" evidence="3">
    <location>
        <begin position="129"/>
        <end position="227"/>
    </location>
</feature>
<dbReference type="SMART" id="SM00850">
    <property type="entry name" value="LytTR"/>
    <property type="match status" value="1"/>
</dbReference>
<keyword evidence="5" id="KW-1185">Reference proteome</keyword>
<evidence type="ECO:0000259" key="2">
    <source>
        <dbReference type="PROSITE" id="PS50110"/>
    </source>
</evidence>
<dbReference type="Proteomes" id="UP001597205">
    <property type="component" value="Unassembled WGS sequence"/>
</dbReference>
<feature type="modified residue" description="4-aspartylphosphate" evidence="1">
    <location>
        <position position="54"/>
    </location>
</feature>